<organism evidence="2 3">
    <name type="scientific">Panagrolaimus superbus</name>
    <dbReference type="NCBI Taxonomy" id="310955"/>
    <lineage>
        <taxon>Eukaryota</taxon>
        <taxon>Metazoa</taxon>
        <taxon>Ecdysozoa</taxon>
        <taxon>Nematoda</taxon>
        <taxon>Chromadorea</taxon>
        <taxon>Rhabditida</taxon>
        <taxon>Tylenchina</taxon>
        <taxon>Panagrolaimomorpha</taxon>
        <taxon>Panagrolaimoidea</taxon>
        <taxon>Panagrolaimidae</taxon>
        <taxon>Panagrolaimus</taxon>
    </lineage>
</organism>
<sequence length="143" mass="15887">MSAGFSSAAPRPDSSLSYASNDDQELIRYQRGGVQQLKNAYLEQIRRDEIRHARHRTTPVIGFATRSFAGTPSLPDIAEAPHEGSSASSVTTEYAANQPTTLVRDISLTKIVLYLSFYSLNLFVYVNSLFGGKKNIFQAFFCR</sequence>
<proteinExistence type="predicted"/>
<protein>
    <submittedName>
        <fullName evidence="3">Uncharacterized protein</fullName>
    </submittedName>
</protein>
<dbReference type="AlphaFoldDB" id="A0A914YQ29"/>
<keyword evidence="1" id="KW-0472">Membrane</keyword>
<accession>A0A914YQ29</accession>
<keyword evidence="2" id="KW-1185">Reference proteome</keyword>
<name>A0A914YQ29_9BILA</name>
<evidence type="ECO:0000256" key="1">
    <source>
        <dbReference type="SAM" id="Phobius"/>
    </source>
</evidence>
<dbReference type="WBParaSite" id="PSU_v2.g2157.t1">
    <property type="protein sequence ID" value="PSU_v2.g2157.t1"/>
    <property type="gene ID" value="PSU_v2.g2157"/>
</dbReference>
<evidence type="ECO:0000313" key="3">
    <source>
        <dbReference type="WBParaSite" id="PSU_v2.g2157.t1"/>
    </source>
</evidence>
<keyword evidence="1" id="KW-0812">Transmembrane</keyword>
<reference evidence="3" key="1">
    <citation type="submission" date="2022-11" db="UniProtKB">
        <authorList>
            <consortium name="WormBaseParasite"/>
        </authorList>
    </citation>
    <scope>IDENTIFICATION</scope>
</reference>
<dbReference type="Proteomes" id="UP000887577">
    <property type="component" value="Unplaced"/>
</dbReference>
<evidence type="ECO:0000313" key="2">
    <source>
        <dbReference type="Proteomes" id="UP000887577"/>
    </source>
</evidence>
<feature type="transmembrane region" description="Helical" evidence="1">
    <location>
        <begin position="111"/>
        <end position="130"/>
    </location>
</feature>
<keyword evidence="1" id="KW-1133">Transmembrane helix</keyword>